<evidence type="ECO:0000256" key="1">
    <source>
        <dbReference type="ARBA" id="ARBA00006407"/>
    </source>
</evidence>
<dbReference type="STRING" id="27342.A0A0H2RXS1"/>
<dbReference type="Pfam" id="PF03981">
    <property type="entry name" value="Ubiq_cyt_C_chap"/>
    <property type="match status" value="1"/>
</dbReference>
<keyword evidence="4" id="KW-1185">Reference proteome</keyword>
<evidence type="ECO:0000259" key="2">
    <source>
        <dbReference type="Pfam" id="PF03981"/>
    </source>
</evidence>
<feature type="domain" description="Ubiquinol-cytochrome c chaperone" evidence="2">
    <location>
        <begin position="45"/>
        <end position="167"/>
    </location>
</feature>
<dbReference type="AlphaFoldDB" id="A0A0H2RXS1"/>
<accession>A0A0H2RXS1</accession>
<comment type="similarity">
    <text evidence="1">Belongs to the CBP3 family.</text>
</comment>
<evidence type="ECO:0000313" key="4">
    <source>
        <dbReference type="Proteomes" id="UP000053477"/>
    </source>
</evidence>
<dbReference type="PANTHER" id="PTHR12184">
    <property type="entry name" value="UBIQUINOL-CYTOCHROME C REDUCTASE COMPLEX ASSEMBLY FACTOR 1 FAMILY MEMBER"/>
    <property type="match status" value="1"/>
</dbReference>
<protein>
    <recommendedName>
        <fullName evidence="2">Ubiquinol-cytochrome c chaperone domain-containing protein</fullName>
    </recommendedName>
</protein>
<evidence type="ECO:0000313" key="3">
    <source>
        <dbReference type="EMBL" id="KLO14293.1"/>
    </source>
</evidence>
<dbReference type="EMBL" id="KQ085946">
    <property type="protein sequence ID" value="KLO14293.1"/>
    <property type="molecule type" value="Genomic_DNA"/>
</dbReference>
<dbReference type="GO" id="GO:0034551">
    <property type="term" value="P:mitochondrial respiratory chain complex III assembly"/>
    <property type="evidence" value="ECO:0007669"/>
    <property type="project" value="TreeGrafter"/>
</dbReference>
<sequence>MAVFKNVTGVLGMGNARQVGGRVSFHYYQDACAGRADEMDFWHNECHLPPTFQTWFTVTNLHVWMLTVRLRALPAPYGRNFVQGLVDNFFLDVEDRIRHVLSKKAPERIVSRQMKILREQWAGLGLAFDYALGLSSPYAPSNAITSPTQNGDTEMAAAVWRNLLGARGAHGIDDPGTGRVRRAFNISGEYAAPKLPKESADDALKKLEETDDESGVHDFSGDDVNFYVQYPELMLTLTTYIRRELARLDGISDQAILNGEGVGKFGTIR</sequence>
<dbReference type="OrthoDB" id="10253878at2759"/>
<dbReference type="InterPro" id="IPR021150">
    <property type="entry name" value="Ubiq_cyt_c_chap"/>
</dbReference>
<dbReference type="GO" id="GO:0005739">
    <property type="term" value="C:mitochondrion"/>
    <property type="evidence" value="ECO:0007669"/>
    <property type="project" value="TreeGrafter"/>
</dbReference>
<proteinExistence type="inferred from homology"/>
<dbReference type="PANTHER" id="PTHR12184:SF1">
    <property type="entry name" value="UBIQUINOL-CYTOCHROME-C REDUCTASE COMPLEX ASSEMBLY FACTOR 1"/>
    <property type="match status" value="1"/>
</dbReference>
<gene>
    <name evidence="3" type="ORF">SCHPADRAFT_889420</name>
</gene>
<dbReference type="InterPro" id="IPR007129">
    <property type="entry name" value="Ubiqinol_cyt_c_chaperone_CPB3"/>
</dbReference>
<dbReference type="Proteomes" id="UP000053477">
    <property type="component" value="Unassembled WGS sequence"/>
</dbReference>
<reference evidence="3 4" key="1">
    <citation type="submission" date="2015-04" db="EMBL/GenBank/DDBJ databases">
        <title>Complete genome sequence of Schizopora paradoxa KUC8140, a cosmopolitan wood degrader in East Asia.</title>
        <authorList>
            <consortium name="DOE Joint Genome Institute"/>
            <person name="Min B."/>
            <person name="Park H."/>
            <person name="Jang Y."/>
            <person name="Kim J.-J."/>
            <person name="Kim K.H."/>
            <person name="Pangilinan J."/>
            <person name="Lipzen A."/>
            <person name="Riley R."/>
            <person name="Grigoriev I.V."/>
            <person name="Spatafora J.W."/>
            <person name="Choi I.-G."/>
        </authorList>
    </citation>
    <scope>NUCLEOTIDE SEQUENCE [LARGE SCALE GENOMIC DNA]</scope>
    <source>
        <strain evidence="3 4">KUC8140</strain>
    </source>
</reference>
<dbReference type="InParanoid" id="A0A0H2RXS1"/>
<name>A0A0H2RXS1_9AGAM</name>
<organism evidence="3 4">
    <name type="scientific">Schizopora paradoxa</name>
    <dbReference type="NCBI Taxonomy" id="27342"/>
    <lineage>
        <taxon>Eukaryota</taxon>
        <taxon>Fungi</taxon>
        <taxon>Dikarya</taxon>
        <taxon>Basidiomycota</taxon>
        <taxon>Agaricomycotina</taxon>
        <taxon>Agaricomycetes</taxon>
        <taxon>Hymenochaetales</taxon>
        <taxon>Schizoporaceae</taxon>
        <taxon>Schizopora</taxon>
    </lineage>
</organism>